<dbReference type="AlphaFoldDB" id="A0AAV7QK05"/>
<feature type="region of interest" description="Disordered" evidence="1">
    <location>
        <begin position="1"/>
        <end position="197"/>
    </location>
</feature>
<feature type="compositionally biased region" description="Basic residues" evidence="1">
    <location>
        <begin position="87"/>
        <end position="102"/>
    </location>
</feature>
<name>A0AAV7QK05_PLEWA</name>
<evidence type="ECO:0000256" key="1">
    <source>
        <dbReference type="SAM" id="MobiDB-lite"/>
    </source>
</evidence>
<feature type="compositionally biased region" description="Basic and acidic residues" evidence="1">
    <location>
        <begin position="181"/>
        <end position="197"/>
    </location>
</feature>
<proteinExistence type="predicted"/>
<dbReference type="Proteomes" id="UP001066276">
    <property type="component" value="Chromosome 6"/>
</dbReference>
<evidence type="ECO:0000313" key="2">
    <source>
        <dbReference type="EMBL" id="KAJ1140064.1"/>
    </source>
</evidence>
<dbReference type="EMBL" id="JANPWB010000010">
    <property type="protein sequence ID" value="KAJ1140064.1"/>
    <property type="molecule type" value="Genomic_DNA"/>
</dbReference>
<gene>
    <name evidence="2" type="ORF">NDU88_006425</name>
</gene>
<comment type="caution">
    <text evidence="2">The sequence shown here is derived from an EMBL/GenBank/DDBJ whole genome shotgun (WGS) entry which is preliminary data.</text>
</comment>
<organism evidence="2 3">
    <name type="scientific">Pleurodeles waltl</name>
    <name type="common">Iberian ribbed newt</name>
    <dbReference type="NCBI Taxonomy" id="8319"/>
    <lineage>
        <taxon>Eukaryota</taxon>
        <taxon>Metazoa</taxon>
        <taxon>Chordata</taxon>
        <taxon>Craniata</taxon>
        <taxon>Vertebrata</taxon>
        <taxon>Euteleostomi</taxon>
        <taxon>Amphibia</taxon>
        <taxon>Batrachia</taxon>
        <taxon>Caudata</taxon>
        <taxon>Salamandroidea</taxon>
        <taxon>Salamandridae</taxon>
        <taxon>Pleurodelinae</taxon>
        <taxon>Pleurodeles</taxon>
    </lineage>
</organism>
<protein>
    <submittedName>
        <fullName evidence="2">Uncharacterized protein</fullName>
    </submittedName>
</protein>
<accession>A0AAV7QK05</accession>
<feature type="compositionally biased region" description="Pro residues" evidence="1">
    <location>
        <begin position="108"/>
        <end position="118"/>
    </location>
</feature>
<evidence type="ECO:0000313" key="3">
    <source>
        <dbReference type="Proteomes" id="UP001066276"/>
    </source>
</evidence>
<feature type="compositionally biased region" description="Low complexity" evidence="1">
    <location>
        <begin position="66"/>
        <end position="86"/>
    </location>
</feature>
<reference evidence="2" key="1">
    <citation type="journal article" date="2022" name="bioRxiv">
        <title>Sequencing and chromosome-scale assembly of the giantPleurodeles waltlgenome.</title>
        <authorList>
            <person name="Brown T."/>
            <person name="Elewa A."/>
            <person name="Iarovenko S."/>
            <person name="Subramanian E."/>
            <person name="Araus A.J."/>
            <person name="Petzold A."/>
            <person name="Susuki M."/>
            <person name="Suzuki K.-i.T."/>
            <person name="Hayashi T."/>
            <person name="Toyoda A."/>
            <person name="Oliveira C."/>
            <person name="Osipova E."/>
            <person name="Leigh N.D."/>
            <person name="Simon A."/>
            <person name="Yun M.H."/>
        </authorList>
    </citation>
    <scope>NUCLEOTIDE SEQUENCE</scope>
    <source>
        <strain evidence="2">20211129_DDA</strain>
        <tissue evidence="2">Liver</tissue>
    </source>
</reference>
<keyword evidence="3" id="KW-1185">Reference proteome</keyword>
<sequence length="197" mass="20365">MRLLSTGPRAPLPGARESGCSEGDSVRGAGAIREVGAPSRSVQPGADHQRKKGGEPRSDTTADQAPPKSLALPSSPPSIGGSGRSLHSLRAHRGSRRARRTAGARPLGAPPLPGPQQQPNPAQIAPTESPGGKPQGSAPSPPHLGWIISDKLPGPGRASQSDGHLARWPSHAPKSMTDLKGYLKEREATGDWEAIGK</sequence>